<dbReference type="Proteomes" id="UP000184357">
    <property type="component" value="Unassembled WGS sequence"/>
</dbReference>
<gene>
    <name evidence="2" type="ORF">SAMN05443636_1590</name>
</gene>
<evidence type="ECO:0000313" key="3">
    <source>
        <dbReference type="Proteomes" id="UP000184357"/>
    </source>
</evidence>
<dbReference type="STRING" id="43928.SAMN05443636_1590"/>
<keyword evidence="3" id="KW-1185">Reference proteome</keyword>
<dbReference type="SUPFAM" id="SSF50998">
    <property type="entry name" value="Quinoprotein alcohol dehydrogenase-like"/>
    <property type="match status" value="1"/>
</dbReference>
<evidence type="ECO:0008006" key="4">
    <source>
        <dbReference type="Google" id="ProtNLM"/>
    </source>
</evidence>
<dbReference type="SMART" id="SM00564">
    <property type="entry name" value="PQQ"/>
    <property type="match status" value="3"/>
</dbReference>
<dbReference type="Gene3D" id="2.130.10.10">
    <property type="entry name" value="YVTN repeat-like/Quinoprotein amine dehydrogenase"/>
    <property type="match status" value="1"/>
</dbReference>
<organism evidence="2 3">
    <name type="scientific">Halobaculum gomorrense</name>
    <dbReference type="NCBI Taxonomy" id="43928"/>
    <lineage>
        <taxon>Archaea</taxon>
        <taxon>Methanobacteriati</taxon>
        <taxon>Methanobacteriota</taxon>
        <taxon>Stenosarchaea group</taxon>
        <taxon>Halobacteria</taxon>
        <taxon>Halobacteriales</taxon>
        <taxon>Haloferacaceae</taxon>
        <taxon>Halobaculum</taxon>
    </lineage>
</organism>
<dbReference type="InterPro" id="IPR015943">
    <property type="entry name" value="WD40/YVTN_repeat-like_dom_sf"/>
</dbReference>
<feature type="region of interest" description="Disordered" evidence="1">
    <location>
        <begin position="62"/>
        <end position="90"/>
    </location>
</feature>
<evidence type="ECO:0000313" key="2">
    <source>
        <dbReference type="EMBL" id="SHH00763.1"/>
    </source>
</evidence>
<accession>A0A1M5PHN5</accession>
<protein>
    <recommendedName>
        <fullName evidence="4">PQQ-like domain-containing protein</fullName>
    </recommendedName>
</protein>
<feature type="region of interest" description="Disordered" evidence="1">
    <location>
        <begin position="251"/>
        <end position="270"/>
    </location>
</feature>
<reference evidence="2 3" key="1">
    <citation type="submission" date="2016-11" db="EMBL/GenBank/DDBJ databases">
        <authorList>
            <person name="Jaros S."/>
            <person name="Januszkiewicz K."/>
            <person name="Wedrychowicz H."/>
        </authorList>
    </citation>
    <scope>NUCLEOTIDE SEQUENCE [LARGE SCALE GENOMIC DNA]</scope>
    <source>
        <strain evidence="2 3">DSM 9297</strain>
    </source>
</reference>
<name>A0A1M5PHN5_9EURY</name>
<evidence type="ECO:0000256" key="1">
    <source>
        <dbReference type="SAM" id="MobiDB-lite"/>
    </source>
</evidence>
<dbReference type="InterPro" id="IPR018391">
    <property type="entry name" value="PQQ_b-propeller_rpt"/>
</dbReference>
<dbReference type="AlphaFoldDB" id="A0A1M5PHN5"/>
<dbReference type="EMBL" id="FQWV01000003">
    <property type="protein sequence ID" value="SHH00763.1"/>
    <property type="molecule type" value="Genomic_DNA"/>
</dbReference>
<proteinExistence type="predicted"/>
<feature type="region of interest" description="Disordered" evidence="1">
    <location>
        <begin position="1"/>
        <end position="41"/>
    </location>
</feature>
<dbReference type="InterPro" id="IPR011047">
    <property type="entry name" value="Quinoprotein_ADH-like_sf"/>
</dbReference>
<sequence length="464" mass="48622">MPSPSRSEAAGRPSGTRPADDHAVASLGEIDPCGSRQRGRRSAVAVLDDLVVVGTASGDLLGVDPSALASTPASDPGDDGADSTQAEPRWRLTGSEPVVTATPFDGGVLVGTRGSRGLVRLVDADGTERWRIDAAADIGSPVEETRFRYPFVAALATADGRAYAAARRYERRTEGGDADGSDRRFESVVYAVDPSGSVAWRHNARASPVALGTDGSRLAVAYNRCPEPPAHDDGLVVLDAATGAVDLRWDPRRDAGGAAEDATDTDRSVGDVALTPDGYAVASHADRHGYLLDRDGQVTAMLDAGATIECGVPEGGTDRVYAYPNHVVATEDRVVFVHGNTFPEEGRETAARHPAEHTAVGLAHDGTRRWQADVGGFAHHVDARAGRLAIPVAQHFRDRDPDVHGVRVVDIDDGAVRKRATAGVSTAVALDATVSTVAAVEEPVTYHDGAAAGHGAYRLHLWGL</sequence>